<feature type="transmembrane region" description="Helical" evidence="1">
    <location>
        <begin position="18"/>
        <end position="36"/>
    </location>
</feature>
<keyword evidence="1" id="KW-1133">Transmembrane helix</keyword>
<evidence type="ECO:0000313" key="3">
    <source>
        <dbReference type="Proteomes" id="UP000036410"/>
    </source>
</evidence>
<accession>A0A806U5R1</accession>
<feature type="transmembrane region" description="Helical" evidence="1">
    <location>
        <begin position="219"/>
        <end position="239"/>
    </location>
</feature>
<proteinExistence type="predicted"/>
<protein>
    <submittedName>
        <fullName evidence="2">Uncharacterized protein</fullName>
    </submittedName>
</protein>
<evidence type="ECO:0000313" key="2">
    <source>
        <dbReference type="EMBL" id="AKP75735.1"/>
    </source>
</evidence>
<dbReference type="Proteomes" id="UP000036410">
    <property type="component" value="Chromosome"/>
</dbReference>
<feature type="transmembrane region" description="Helical" evidence="1">
    <location>
        <begin position="162"/>
        <end position="182"/>
    </location>
</feature>
<dbReference type="EMBL" id="CP010586">
    <property type="protein sequence ID" value="AKP75735.1"/>
    <property type="molecule type" value="Genomic_DNA"/>
</dbReference>
<reference evidence="2 3" key="1">
    <citation type="submission" date="2015-01" db="EMBL/GenBank/DDBJ databases">
        <title>Genome sequence of bacillus megaterium Q3.</title>
        <authorList>
            <person name="Wang Y."/>
            <person name="Luo K."/>
            <person name="Bai L."/>
            <person name="Luo F."/>
        </authorList>
    </citation>
    <scope>NUCLEOTIDE SEQUENCE [LARGE SCALE GENOMIC DNA]</scope>
    <source>
        <strain evidence="2 3">Q3</strain>
    </source>
</reference>
<sequence>MKFLNCYNFYLKILIRTWIIPILFLGIFIFGLYTFLLGKDLNDPTLVLIANPIILALMVCYLFIGIYVTKIDEKDEIHETFSIIKNAVLYKTLAKWLLIFSSIVLLTVLFYVLYLYIFLTNDFNNKTYFLSVFKYICLYWGLPSFIMFLWGNLLSLWVRGKLVYLIALVIYSITIPMNYVVFRTEGNIPSTFRIDKFLSLGEPNVTRIYNSLYGFSLDLIHWDKIVLVVALLTILFLLTWKKKHVISKAQLKISLIPMVVIFIGSVIYAIQPFQSLTDDDGETIRYYRQHKIKEDNSFESPVSFKKYDIELSTKSNLNALVKIQAVNTADKKIKQVKVGLYHELHVDQIKMDNKEIKFKQKNDSLTLYFEENAWKPNDKRLLEFKYEGLRSNLYFGNTQAVYLPNYMPWLPSENSRPAFEIVTNYHYLHRVPHQPSEKKTYQLKVDGTNKLFTNLSKNGDGNWEGVSSDGVSLLSGQLSSKVDDGVRYVYPNTWESQFKQPNNIKKYLSDVAQAMKTTLKDDNLKVPHTIYFVPNQNIADGVPYGGTWWNNDYLIWGFNQRDYPTHPFFRTGYLGDFTPQLIFARTEHVSKQDDFTFNILFSNFYGRALNNTLNLPNDGVEMAIDTLFESLGDSSLDDNIDALEIKQQLNTWLRNKKSLNQKSPVYKKWNSLIQHPTSQKWNTLNDLLKEENSK</sequence>
<evidence type="ECO:0000256" key="1">
    <source>
        <dbReference type="SAM" id="Phobius"/>
    </source>
</evidence>
<keyword evidence="1" id="KW-0812">Transmembrane</keyword>
<organism evidence="2 3">
    <name type="scientific">Priestia megaterium Q3</name>
    <dbReference type="NCBI Taxonomy" id="1452722"/>
    <lineage>
        <taxon>Bacteria</taxon>
        <taxon>Bacillati</taxon>
        <taxon>Bacillota</taxon>
        <taxon>Bacilli</taxon>
        <taxon>Bacillales</taxon>
        <taxon>Bacillaceae</taxon>
        <taxon>Priestia</taxon>
    </lineage>
</organism>
<feature type="transmembrane region" description="Helical" evidence="1">
    <location>
        <begin position="96"/>
        <end position="117"/>
    </location>
</feature>
<name>A0A806U5R1_PRIMG</name>
<feature type="transmembrane region" description="Helical" evidence="1">
    <location>
        <begin position="48"/>
        <end position="68"/>
    </location>
</feature>
<keyword evidence="1" id="KW-0472">Membrane</keyword>
<gene>
    <name evidence="2" type="ORF">AS52_00769</name>
</gene>
<feature type="transmembrane region" description="Helical" evidence="1">
    <location>
        <begin position="251"/>
        <end position="270"/>
    </location>
</feature>
<dbReference type="RefSeq" id="WP_033578073.1">
    <property type="nucleotide sequence ID" value="NZ_CP010586.1"/>
</dbReference>
<dbReference type="AlphaFoldDB" id="A0A806U5R1"/>
<feature type="transmembrane region" description="Helical" evidence="1">
    <location>
        <begin position="129"/>
        <end position="150"/>
    </location>
</feature>